<protein>
    <submittedName>
        <fullName evidence="1">Uncharacterized protein</fullName>
    </submittedName>
</protein>
<evidence type="ECO:0000313" key="1">
    <source>
        <dbReference type="EMBL" id="KAA6381305.1"/>
    </source>
</evidence>
<organism evidence="1 2">
    <name type="scientific">Streblomastix strix</name>
    <dbReference type="NCBI Taxonomy" id="222440"/>
    <lineage>
        <taxon>Eukaryota</taxon>
        <taxon>Metamonada</taxon>
        <taxon>Preaxostyla</taxon>
        <taxon>Oxymonadida</taxon>
        <taxon>Streblomastigidae</taxon>
        <taxon>Streblomastix</taxon>
    </lineage>
</organism>
<evidence type="ECO:0000313" key="2">
    <source>
        <dbReference type="Proteomes" id="UP000324800"/>
    </source>
</evidence>
<sequence length="129" mass="14134">MIPRLSFTLTHGLSSMAAIVAKNEISKINELSCNLFIGTLQIQNQLQQVNKSQYIKSPSQYQSATINLPDILRSVDHTAQFVGMAVPVEMEFACNLTINPPELVLLQLRPMVSPNTGGMGGLELELGQH</sequence>
<name>A0A5J4VFN8_9EUKA</name>
<dbReference type="EMBL" id="SNRW01007396">
    <property type="protein sequence ID" value="KAA6381305.1"/>
    <property type="molecule type" value="Genomic_DNA"/>
</dbReference>
<accession>A0A5J4VFN8</accession>
<dbReference type="AlphaFoldDB" id="A0A5J4VFN8"/>
<comment type="caution">
    <text evidence="1">The sequence shown here is derived from an EMBL/GenBank/DDBJ whole genome shotgun (WGS) entry which is preliminary data.</text>
</comment>
<gene>
    <name evidence="1" type="ORF">EZS28_023166</name>
</gene>
<proteinExistence type="predicted"/>
<reference evidence="1 2" key="1">
    <citation type="submission" date="2019-03" db="EMBL/GenBank/DDBJ databases">
        <title>Single cell metagenomics reveals metabolic interactions within the superorganism composed of flagellate Streblomastix strix and complex community of Bacteroidetes bacteria on its surface.</title>
        <authorList>
            <person name="Treitli S.C."/>
            <person name="Kolisko M."/>
            <person name="Husnik F."/>
            <person name="Keeling P."/>
            <person name="Hampl V."/>
        </authorList>
    </citation>
    <scope>NUCLEOTIDE SEQUENCE [LARGE SCALE GENOMIC DNA]</scope>
    <source>
        <strain evidence="1">ST1C</strain>
    </source>
</reference>
<dbReference type="Proteomes" id="UP000324800">
    <property type="component" value="Unassembled WGS sequence"/>
</dbReference>